<name>A0A814GB58_9BILA</name>
<dbReference type="AlphaFoldDB" id="A0A814GB58"/>
<evidence type="ECO:0000313" key="2">
    <source>
        <dbReference type="EMBL" id="CAF0992741.1"/>
    </source>
</evidence>
<dbReference type="GO" id="GO:0046983">
    <property type="term" value="F:protein dimerization activity"/>
    <property type="evidence" value="ECO:0007669"/>
    <property type="project" value="InterPro"/>
</dbReference>
<reference evidence="2" key="1">
    <citation type="submission" date="2021-02" db="EMBL/GenBank/DDBJ databases">
        <authorList>
            <person name="Nowell W R."/>
        </authorList>
    </citation>
    <scope>NUCLEOTIDE SEQUENCE</scope>
    <source>
        <strain evidence="2">Ploen Becks lab</strain>
    </source>
</reference>
<accession>A0A814GB58</accession>
<dbReference type="EMBL" id="CAJNOC010003667">
    <property type="protein sequence ID" value="CAF0992741.1"/>
    <property type="molecule type" value="Genomic_DNA"/>
</dbReference>
<keyword evidence="3" id="KW-1185">Reference proteome</keyword>
<dbReference type="OrthoDB" id="5103at2759"/>
<proteinExistence type="predicted"/>
<dbReference type="InterPro" id="IPR008906">
    <property type="entry name" value="HATC_C_dom"/>
</dbReference>
<comment type="caution">
    <text evidence="2">The sequence shown here is derived from an EMBL/GenBank/DDBJ whole genome shotgun (WGS) entry which is preliminary data.</text>
</comment>
<dbReference type="Proteomes" id="UP000663879">
    <property type="component" value="Unassembled WGS sequence"/>
</dbReference>
<gene>
    <name evidence="2" type="ORF">OXX778_LOCUS16000</name>
</gene>
<feature type="domain" description="HAT C-terminal dimerisation" evidence="1">
    <location>
        <begin position="133"/>
        <end position="174"/>
    </location>
</feature>
<dbReference type="Pfam" id="PF05699">
    <property type="entry name" value="Dimer_Tnp_hAT"/>
    <property type="match status" value="1"/>
</dbReference>
<protein>
    <recommendedName>
        <fullName evidence="1">HAT C-terminal dimerisation domain-containing protein</fullName>
    </recommendedName>
</protein>
<dbReference type="SUPFAM" id="SSF53098">
    <property type="entry name" value="Ribonuclease H-like"/>
    <property type="match status" value="1"/>
</dbReference>
<dbReference type="InterPro" id="IPR012337">
    <property type="entry name" value="RNaseH-like_sf"/>
</dbReference>
<organism evidence="2 3">
    <name type="scientific">Brachionus calyciflorus</name>
    <dbReference type="NCBI Taxonomy" id="104777"/>
    <lineage>
        <taxon>Eukaryota</taxon>
        <taxon>Metazoa</taxon>
        <taxon>Spiralia</taxon>
        <taxon>Gnathifera</taxon>
        <taxon>Rotifera</taxon>
        <taxon>Eurotatoria</taxon>
        <taxon>Monogononta</taxon>
        <taxon>Pseudotrocha</taxon>
        <taxon>Ploima</taxon>
        <taxon>Brachionidae</taxon>
        <taxon>Brachionus</taxon>
    </lineage>
</organism>
<sequence>MSKDNTIDPKIFYFEELSEKLIISIKQRFKDVLEDQFYYICSMLDPNYGIIWIKPQEKSYWIDNLKTLVEEFDDNQTLSDMTEKNSKNKKNSQDNWTISYDDESFTQSNLEYDVLIKLFFETQKQSRALHRENEKGHIDPLQWWKFNQEKFLSLAKIAKKFLAVPASSGSIERYPYLPRCQDPKQEHGRNKAKETNDEYYGNWCHPPNLKRKREESQNTVANRKLLKEEMSKRDLGPKLAKVAQVVKPILGLFMKTKWENVTRVMFSKACFT</sequence>
<evidence type="ECO:0000313" key="3">
    <source>
        <dbReference type="Proteomes" id="UP000663879"/>
    </source>
</evidence>
<evidence type="ECO:0000259" key="1">
    <source>
        <dbReference type="Pfam" id="PF05699"/>
    </source>
</evidence>